<evidence type="ECO:0000313" key="2">
    <source>
        <dbReference type="Proteomes" id="UP000800094"/>
    </source>
</evidence>
<keyword evidence="2" id="KW-1185">Reference proteome</keyword>
<dbReference type="Proteomes" id="UP000800094">
    <property type="component" value="Unassembled WGS sequence"/>
</dbReference>
<accession>A0A6A6IK84</accession>
<organism evidence="1 2">
    <name type="scientific">Trematosphaeria pertusa</name>
    <dbReference type="NCBI Taxonomy" id="390896"/>
    <lineage>
        <taxon>Eukaryota</taxon>
        <taxon>Fungi</taxon>
        <taxon>Dikarya</taxon>
        <taxon>Ascomycota</taxon>
        <taxon>Pezizomycotina</taxon>
        <taxon>Dothideomycetes</taxon>
        <taxon>Pleosporomycetidae</taxon>
        <taxon>Pleosporales</taxon>
        <taxon>Massarineae</taxon>
        <taxon>Trematosphaeriaceae</taxon>
        <taxon>Trematosphaeria</taxon>
    </lineage>
</organism>
<dbReference type="GeneID" id="54574618"/>
<protein>
    <submittedName>
        <fullName evidence="1">Uncharacterized protein</fullName>
    </submittedName>
</protein>
<dbReference type="EMBL" id="ML987193">
    <property type="protein sequence ID" value="KAF2250488.1"/>
    <property type="molecule type" value="Genomic_DNA"/>
</dbReference>
<proteinExistence type="predicted"/>
<dbReference type="RefSeq" id="XP_033685492.1">
    <property type="nucleotide sequence ID" value="XM_033821288.1"/>
</dbReference>
<dbReference type="AlphaFoldDB" id="A0A6A6IK84"/>
<name>A0A6A6IK84_9PLEO</name>
<gene>
    <name evidence="1" type="ORF">BU26DRAFT_264250</name>
</gene>
<sequence>MAGCVNDGKAIVCALCGWLTSAANRLACWVANVCSCIHAIPFPYFRPTTSISSPLLAFLLMMLYIPFDHGSGKPCLKVL</sequence>
<evidence type="ECO:0000313" key="1">
    <source>
        <dbReference type="EMBL" id="KAF2250488.1"/>
    </source>
</evidence>
<reference evidence="1" key="1">
    <citation type="journal article" date="2020" name="Stud. Mycol.">
        <title>101 Dothideomycetes genomes: a test case for predicting lifestyles and emergence of pathogens.</title>
        <authorList>
            <person name="Haridas S."/>
            <person name="Albert R."/>
            <person name="Binder M."/>
            <person name="Bloem J."/>
            <person name="Labutti K."/>
            <person name="Salamov A."/>
            <person name="Andreopoulos B."/>
            <person name="Baker S."/>
            <person name="Barry K."/>
            <person name="Bills G."/>
            <person name="Bluhm B."/>
            <person name="Cannon C."/>
            <person name="Castanera R."/>
            <person name="Culley D."/>
            <person name="Daum C."/>
            <person name="Ezra D."/>
            <person name="Gonzalez J."/>
            <person name="Henrissat B."/>
            <person name="Kuo A."/>
            <person name="Liang C."/>
            <person name="Lipzen A."/>
            <person name="Lutzoni F."/>
            <person name="Magnuson J."/>
            <person name="Mondo S."/>
            <person name="Nolan M."/>
            <person name="Ohm R."/>
            <person name="Pangilinan J."/>
            <person name="Park H.-J."/>
            <person name="Ramirez L."/>
            <person name="Alfaro M."/>
            <person name="Sun H."/>
            <person name="Tritt A."/>
            <person name="Yoshinaga Y."/>
            <person name="Zwiers L.-H."/>
            <person name="Turgeon B."/>
            <person name="Goodwin S."/>
            <person name="Spatafora J."/>
            <person name="Crous P."/>
            <person name="Grigoriev I."/>
        </authorList>
    </citation>
    <scope>NUCLEOTIDE SEQUENCE</scope>
    <source>
        <strain evidence="1">CBS 122368</strain>
    </source>
</reference>